<gene>
    <name evidence="2" type="ORF">COY52_06975</name>
</gene>
<dbReference type="EMBL" id="PFMR01000186">
    <property type="protein sequence ID" value="PIZ16446.1"/>
    <property type="molecule type" value="Genomic_DNA"/>
</dbReference>
<dbReference type="Proteomes" id="UP000229307">
    <property type="component" value="Unassembled WGS sequence"/>
</dbReference>
<dbReference type="GO" id="GO:0016075">
    <property type="term" value="P:rRNA catabolic process"/>
    <property type="evidence" value="ECO:0007669"/>
    <property type="project" value="TreeGrafter"/>
</dbReference>
<evidence type="ECO:0000313" key="2">
    <source>
        <dbReference type="EMBL" id="PIZ16446.1"/>
    </source>
</evidence>
<protein>
    <recommendedName>
        <fullName evidence="1">mRNA interferase</fullName>
        <ecNumber evidence="1">3.1.-.-</ecNumber>
    </recommendedName>
</protein>
<dbReference type="InterPro" id="IPR011067">
    <property type="entry name" value="Plasmid_toxin/cell-grow_inhib"/>
</dbReference>
<comment type="similarity">
    <text evidence="1">Belongs to the PemK/MazF family.</text>
</comment>
<dbReference type="SUPFAM" id="SSF50118">
    <property type="entry name" value="Cell growth inhibitor/plasmid maintenance toxic component"/>
    <property type="match status" value="1"/>
</dbReference>
<dbReference type="PANTHER" id="PTHR33988">
    <property type="entry name" value="ENDORIBONUCLEASE MAZF-RELATED"/>
    <property type="match status" value="1"/>
</dbReference>
<evidence type="ECO:0000256" key="1">
    <source>
        <dbReference type="PIRNR" id="PIRNR033490"/>
    </source>
</evidence>
<dbReference type="PANTHER" id="PTHR33988:SF2">
    <property type="entry name" value="ENDORIBONUCLEASE MAZF"/>
    <property type="match status" value="1"/>
</dbReference>
<keyword evidence="1" id="KW-0378">Hydrolase</keyword>
<dbReference type="EC" id="3.1.-.-" evidence="1"/>
<dbReference type="GO" id="GO:0016787">
    <property type="term" value="F:hydrolase activity"/>
    <property type="evidence" value="ECO:0007669"/>
    <property type="project" value="UniProtKB-KW"/>
</dbReference>
<keyword evidence="1" id="KW-0540">Nuclease</keyword>
<sequence length="117" mass="12838">MVINQGDVFWAFLGRPIGSEPGYRHPITIIQSDIFNHSPINTVVACLLTSKLQRAGSPGNVLLTKGEANLPKSSVVNISQIVTVDKSMLIEKIGTLSRQRVIEIIKGIHLLIDPREL</sequence>
<comment type="function">
    <text evidence="1">Toxic component of a type II toxin-antitoxin (TA) system.</text>
</comment>
<dbReference type="GO" id="GO:0006402">
    <property type="term" value="P:mRNA catabolic process"/>
    <property type="evidence" value="ECO:0007669"/>
    <property type="project" value="TreeGrafter"/>
</dbReference>
<dbReference type="Pfam" id="PF02452">
    <property type="entry name" value="PemK_toxin"/>
    <property type="match status" value="1"/>
</dbReference>
<name>A0A2M7SA78_9BACT</name>
<dbReference type="AlphaFoldDB" id="A0A2M7SA78"/>
<keyword evidence="1" id="KW-0255">Endonuclease</keyword>
<organism evidence="2 3">
    <name type="scientific">Candidatus Desantisbacteria bacterium CG_4_10_14_0_8_um_filter_48_22</name>
    <dbReference type="NCBI Taxonomy" id="1974543"/>
    <lineage>
        <taxon>Bacteria</taxon>
        <taxon>Candidatus Desantisiibacteriota</taxon>
    </lineage>
</organism>
<comment type="caution">
    <text evidence="2">The sequence shown here is derived from an EMBL/GenBank/DDBJ whole genome shotgun (WGS) entry which is preliminary data.</text>
</comment>
<dbReference type="Gene3D" id="2.30.30.110">
    <property type="match status" value="1"/>
</dbReference>
<accession>A0A2M7SA78</accession>
<proteinExistence type="inferred from homology"/>
<dbReference type="GO" id="GO:0003677">
    <property type="term" value="F:DNA binding"/>
    <property type="evidence" value="ECO:0007669"/>
    <property type="project" value="InterPro"/>
</dbReference>
<dbReference type="GO" id="GO:0004521">
    <property type="term" value="F:RNA endonuclease activity"/>
    <property type="evidence" value="ECO:0007669"/>
    <property type="project" value="TreeGrafter"/>
</dbReference>
<dbReference type="InterPro" id="IPR003477">
    <property type="entry name" value="PemK-like"/>
</dbReference>
<dbReference type="PIRSF" id="PIRSF033490">
    <property type="entry name" value="MazF"/>
    <property type="match status" value="1"/>
</dbReference>
<reference evidence="3" key="1">
    <citation type="submission" date="2017-09" db="EMBL/GenBank/DDBJ databases">
        <title>Depth-based differentiation of microbial function through sediment-hosted aquifers and enrichment of novel symbionts in the deep terrestrial subsurface.</title>
        <authorList>
            <person name="Probst A.J."/>
            <person name="Ladd B."/>
            <person name="Jarett J.K."/>
            <person name="Geller-Mcgrath D.E."/>
            <person name="Sieber C.M.K."/>
            <person name="Emerson J.B."/>
            <person name="Anantharaman K."/>
            <person name="Thomas B.C."/>
            <person name="Malmstrom R."/>
            <person name="Stieglmeier M."/>
            <person name="Klingl A."/>
            <person name="Woyke T."/>
            <person name="Ryan C.M."/>
            <person name="Banfield J.F."/>
        </authorList>
    </citation>
    <scope>NUCLEOTIDE SEQUENCE [LARGE SCALE GENOMIC DNA]</scope>
</reference>
<evidence type="ECO:0000313" key="3">
    <source>
        <dbReference type="Proteomes" id="UP000229307"/>
    </source>
</evidence>